<dbReference type="SMART" id="SM00034">
    <property type="entry name" value="CLECT"/>
    <property type="match status" value="1"/>
</dbReference>
<keyword evidence="2" id="KW-0732">Signal</keyword>
<dbReference type="InterPro" id="IPR050828">
    <property type="entry name" value="C-type_lectin/matrix_domain"/>
</dbReference>
<dbReference type="PROSITE" id="PS50041">
    <property type="entry name" value="C_TYPE_LECTIN_2"/>
    <property type="match status" value="1"/>
</dbReference>
<dbReference type="CDD" id="cd00037">
    <property type="entry name" value="CLECT"/>
    <property type="match status" value="1"/>
</dbReference>
<feature type="compositionally biased region" description="Basic and acidic residues" evidence="1">
    <location>
        <begin position="458"/>
        <end position="471"/>
    </location>
</feature>
<proteinExistence type="predicted"/>
<evidence type="ECO:0000313" key="5">
    <source>
        <dbReference type="WBParaSite" id="PTRK_0000466700.1"/>
    </source>
</evidence>
<evidence type="ECO:0000259" key="3">
    <source>
        <dbReference type="PROSITE" id="PS50041"/>
    </source>
</evidence>
<name>A0A0N4ZAV3_PARTI</name>
<dbReference type="SUPFAM" id="SSF56436">
    <property type="entry name" value="C-type lectin-like"/>
    <property type="match status" value="1"/>
</dbReference>
<dbReference type="WBParaSite" id="PTRK_0000466700.1">
    <property type="protein sequence ID" value="PTRK_0000466700.1"/>
    <property type="gene ID" value="PTRK_0000466700"/>
</dbReference>
<feature type="compositionally biased region" description="Basic residues" evidence="1">
    <location>
        <begin position="669"/>
        <end position="697"/>
    </location>
</feature>
<protein>
    <submittedName>
        <fullName evidence="5">C-type lectin domain-containing protein</fullName>
    </submittedName>
</protein>
<feature type="region of interest" description="Disordered" evidence="1">
    <location>
        <begin position="647"/>
        <end position="708"/>
    </location>
</feature>
<feature type="compositionally biased region" description="Polar residues" evidence="1">
    <location>
        <begin position="647"/>
        <end position="664"/>
    </location>
</feature>
<evidence type="ECO:0000256" key="1">
    <source>
        <dbReference type="SAM" id="MobiDB-lite"/>
    </source>
</evidence>
<dbReference type="STRING" id="131310.A0A0N4ZAV3"/>
<keyword evidence="4" id="KW-1185">Reference proteome</keyword>
<feature type="domain" description="C-type lectin" evidence="3">
    <location>
        <begin position="46"/>
        <end position="154"/>
    </location>
</feature>
<feature type="region of interest" description="Disordered" evidence="1">
    <location>
        <begin position="458"/>
        <end position="496"/>
    </location>
</feature>
<feature type="signal peptide" evidence="2">
    <location>
        <begin position="1"/>
        <end position="19"/>
    </location>
</feature>
<dbReference type="Proteomes" id="UP000038045">
    <property type="component" value="Unplaced"/>
</dbReference>
<organism evidence="4 5">
    <name type="scientific">Parastrongyloides trichosuri</name>
    <name type="common">Possum-specific nematode worm</name>
    <dbReference type="NCBI Taxonomy" id="131310"/>
    <lineage>
        <taxon>Eukaryota</taxon>
        <taxon>Metazoa</taxon>
        <taxon>Ecdysozoa</taxon>
        <taxon>Nematoda</taxon>
        <taxon>Chromadorea</taxon>
        <taxon>Rhabditida</taxon>
        <taxon>Tylenchina</taxon>
        <taxon>Panagrolaimomorpha</taxon>
        <taxon>Strongyloidoidea</taxon>
        <taxon>Strongyloididae</taxon>
        <taxon>Parastrongyloides</taxon>
    </lineage>
</organism>
<feature type="compositionally biased region" description="Basic and acidic residues" evidence="1">
    <location>
        <begin position="479"/>
        <end position="489"/>
    </location>
</feature>
<dbReference type="Gene3D" id="3.10.100.10">
    <property type="entry name" value="Mannose-Binding Protein A, subunit A"/>
    <property type="match status" value="1"/>
</dbReference>
<dbReference type="PANTHER" id="PTHR45710">
    <property type="entry name" value="C-TYPE LECTIN DOMAIN-CONTAINING PROTEIN 180"/>
    <property type="match status" value="1"/>
</dbReference>
<feature type="chain" id="PRO_5005891393" evidence="2">
    <location>
        <begin position="20"/>
        <end position="817"/>
    </location>
</feature>
<dbReference type="InterPro" id="IPR001304">
    <property type="entry name" value="C-type_lectin-like"/>
</dbReference>
<dbReference type="AlphaFoldDB" id="A0A0N4ZAV3"/>
<dbReference type="Pfam" id="PF00059">
    <property type="entry name" value="Lectin_C"/>
    <property type="match status" value="1"/>
</dbReference>
<dbReference type="PANTHER" id="PTHR45710:SF38">
    <property type="entry name" value="C-TYPE LECTIN DOMAIN-CONTAINING PROTEIN 180"/>
    <property type="match status" value="1"/>
</dbReference>
<dbReference type="InterPro" id="IPR016186">
    <property type="entry name" value="C-type_lectin-like/link_sf"/>
</dbReference>
<reference evidence="5" key="1">
    <citation type="submission" date="2017-02" db="UniProtKB">
        <authorList>
            <consortium name="WormBaseParasite"/>
        </authorList>
    </citation>
    <scope>IDENTIFICATION</scope>
</reference>
<evidence type="ECO:0000256" key="2">
    <source>
        <dbReference type="SAM" id="SignalP"/>
    </source>
</evidence>
<evidence type="ECO:0000313" key="4">
    <source>
        <dbReference type="Proteomes" id="UP000038045"/>
    </source>
</evidence>
<sequence>MTIYKISIILFIFVIQLYAAPKFQPISSVNLRPTNTWIPGPNNNKYQFHNGWQSWLSAREYCLSQNADLVSINDKQELDWILEHYSNDISGVGERFIQVGLFLSSQDNGEWTWADKSLLNSSFLSFDGTSNEASQKKCSIFMINKMKLQEVMCEVTVNLPDRPTRFICERSNKNHLALEKANNPLWEKFDKILQFLGISEGAPIVEGIKTKTTDKKEDYYSDDADYDSRESDTKKDSKEKLVLLTIVDSKDSKNTKIHKNSNKTDDTIETEGSGEEITNLFEDIKTRKPEDIASSTPITKTDNGVLGEITNVVNTMKELIKIGMEDESSPIRSDDYVSNEYNMYSRLKQNQLESRGLIKVSPLASKINIPPKTRPVINRAVNLLKSLDNYASDYNKKIDTKNVEGKDNVVQLPGSDDVLDNRIIEDNLLNTNTKLSNLSDIKNQDIEGSGEDLIKVEEQKNDETTSLKDDISDQGNNKTKGDVSSKEKSLTNNTNSTGQIDEVEVTNNVEIENVEEKITKFFKVLHEYLKKMDVKNLKEVLDSKEPGVSITEHLKKTLNAVSKREISKIKALDKLYQMGVNLEKVRHDAINTTLEHNAVKTAIKEIEKELTEELIKDMSEEFDEANNLINDPDVKRNMIRPNVRVTLRSNETTSSPKYVPLTSSEKPKKGGRKNKFKGKNSNKIHKNRKGKKGRKYKSVSNEKIKESHKVIGKWNPEIAPTEEQKKQFSALEKTRVKLNNDTYEIFKNFSENERTKKLLERIHQNEMEKKNSSEKIPVTKISKSKSNEVKNDEVDGLLKLVTKTDKTVHNFIDKQIQ</sequence>
<dbReference type="InterPro" id="IPR016187">
    <property type="entry name" value="CTDL_fold"/>
</dbReference>
<accession>A0A0N4ZAV3</accession>